<sequence>MHLDVLQSVLLDVADTQVGVLLDLADGGNDFTGQQLDQGRLAGTVGADDGDTRRQSQLARRVRQRRRGSARNTGRGELELDHAIGQGVVALGLGVVRHERGEVALVVGQLLAGLVVVDIGGDLVEEARVVGHDQTGDLGVGLEVGLEPGDVGNIQVVRRLVQQQDVGLLQHGTRQRQLHLPTTGQRADLLCLAAVGAVGEAELEQNGRDALAALLGDGGVLGHKVKDADLGILALVVLDVAGAQDILGREALELTASNASHQSRLAGTVATDEAVAVALEQAHVGVGQQKHAAVAEREVGIDDLDLAVVFLLGHTKLALVLLEVVLLDGSGNGLGSSRVLEERAEVRGDAGVNAVNVAGVGVLGDHGADVGADGLEVVCIGGQKATGLLDLRVELDSDVIGAHTLDRDIFALLVGGHGNVHDTQGTGGHITDLGERGAVSDGLDTGLELGQESTGLDGVVDQLGQVLSDDHGLAQNLLGSCGCVERALEEGSEQRKHGRSDNGNERGVGQGVDGLLQALDGGVLHGVDEQGHTGRDIVVGQQRCDAGHGDDGLLLDLGLEVAHHGLDNGDERRELGAHEVAQDLLLDGLLLGGANLHLGLVGHALQQLESADGALPLAGALVEVGDERGQQTDDERLGAQVAEQGIEAVLGSVADHRALISKSIEGHGDHAAILQEEGNLAGGLLGGEALKEGTKQVLG</sequence>
<dbReference type="OrthoDB" id="5239402at2759"/>
<accession>S3D3Z6</accession>
<dbReference type="HOGENOM" id="CLU_394357_0_0_1"/>
<feature type="compositionally biased region" description="Basic and acidic residues" evidence="1">
    <location>
        <begin position="492"/>
        <end position="504"/>
    </location>
</feature>
<feature type="compositionally biased region" description="Basic residues" evidence="1">
    <location>
        <begin position="60"/>
        <end position="69"/>
    </location>
</feature>
<proteinExistence type="predicted"/>
<dbReference type="EMBL" id="KE148149">
    <property type="protein sequence ID" value="EPE08095.1"/>
    <property type="molecule type" value="Genomic_DNA"/>
</dbReference>
<feature type="region of interest" description="Disordered" evidence="1">
    <location>
        <begin position="492"/>
        <end position="511"/>
    </location>
</feature>
<dbReference type="AlphaFoldDB" id="S3D3Z6"/>
<dbReference type="AntiFam" id="ANF00142">
    <property type="entry name" value="Shadow ORF (opposite yadG)"/>
</dbReference>
<dbReference type="Proteomes" id="UP000016923">
    <property type="component" value="Unassembled WGS sequence"/>
</dbReference>
<dbReference type="eggNOG" id="ENOG502SVMK">
    <property type="taxonomic scope" value="Eukaryota"/>
</dbReference>
<evidence type="ECO:0000313" key="3">
    <source>
        <dbReference type="Proteomes" id="UP000016923"/>
    </source>
</evidence>
<keyword evidence="3" id="KW-1185">Reference proteome</keyword>
<name>S3D3Z6_OPHP1</name>
<dbReference type="VEuPathDB" id="FungiDB:F503_00878"/>
<dbReference type="OMA" id="HIQMVGR"/>
<evidence type="ECO:0000313" key="2">
    <source>
        <dbReference type="EMBL" id="EPE08095.1"/>
    </source>
</evidence>
<organism evidence="2 3">
    <name type="scientific">Ophiostoma piceae (strain UAMH 11346)</name>
    <name type="common">Sap stain fungus</name>
    <dbReference type="NCBI Taxonomy" id="1262450"/>
    <lineage>
        <taxon>Eukaryota</taxon>
        <taxon>Fungi</taxon>
        <taxon>Dikarya</taxon>
        <taxon>Ascomycota</taxon>
        <taxon>Pezizomycotina</taxon>
        <taxon>Sordariomycetes</taxon>
        <taxon>Sordariomycetidae</taxon>
        <taxon>Ophiostomatales</taxon>
        <taxon>Ophiostomataceae</taxon>
        <taxon>Ophiostoma</taxon>
    </lineage>
</organism>
<evidence type="ECO:0000256" key="1">
    <source>
        <dbReference type="SAM" id="MobiDB-lite"/>
    </source>
</evidence>
<feature type="region of interest" description="Disordered" evidence="1">
    <location>
        <begin position="42"/>
        <end position="74"/>
    </location>
</feature>
<reference evidence="2 3" key="1">
    <citation type="journal article" date="2013" name="BMC Genomics">
        <title>The genome and transcriptome of the pine saprophyte Ophiostoma piceae, and a comparison with the bark beetle-associated pine pathogen Grosmannia clavigera.</title>
        <authorList>
            <person name="Haridas S."/>
            <person name="Wang Y."/>
            <person name="Lim L."/>
            <person name="Massoumi Alamouti S."/>
            <person name="Jackman S."/>
            <person name="Docking R."/>
            <person name="Robertson G."/>
            <person name="Birol I."/>
            <person name="Bohlmann J."/>
            <person name="Breuil C."/>
        </authorList>
    </citation>
    <scope>NUCLEOTIDE SEQUENCE [LARGE SCALE GENOMIC DNA]</scope>
    <source>
        <strain evidence="2 3">UAMH 11346</strain>
    </source>
</reference>
<gene>
    <name evidence="2" type="ORF">F503_00878</name>
</gene>
<protein>
    <submittedName>
        <fullName evidence="2">Uncharacterized protein</fullName>
    </submittedName>
</protein>